<evidence type="ECO:0000259" key="7">
    <source>
        <dbReference type="Pfam" id="PF12698"/>
    </source>
</evidence>
<evidence type="ECO:0000256" key="4">
    <source>
        <dbReference type="ARBA" id="ARBA00022989"/>
    </source>
</evidence>
<feature type="transmembrane region" description="Helical" evidence="6">
    <location>
        <begin position="74"/>
        <end position="103"/>
    </location>
</feature>
<accession>A0A0F8GLM8</accession>
<keyword evidence="3 6" id="KW-0812">Transmembrane</keyword>
<dbReference type="PANTHER" id="PTHR30294">
    <property type="entry name" value="MEMBRANE COMPONENT OF ABC TRANSPORTER YHHJ-RELATED"/>
    <property type="match status" value="1"/>
</dbReference>
<comment type="subcellular location">
    <subcellularLocation>
        <location evidence="1">Cell membrane</location>
        <topology evidence="1">Multi-pass membrane protein</topology>
    </subcellularLocation>
</comment>
<dbReference type="GO" id="GO:0005886">
    <property type="term" value="C:plasma membrane"/>
    <property type="evidence" value="ECO:0007669"/>
    <property type="project" value="UniProtKB-SubCell"/>
</dbReference>
<feature type="transmembrane region" description="Helical" evidence="6">
    <location>
        <begin position="135"/>
        <end position="155"/>
    </location>
</feature>
<dbReference type="PANTHER" id="PTHR30294:SF29">
    <property type="entry name" value="MULTIDRUG ABC TRANSPORTER PERMEASE YBHS-RELATED"/>
    <property type="match status" value="1"/>
</dbReference>
<evidence type="ECO:0000256" key="6">
    <source>
        <dbReference type="SAM" id="Phobius"/>
    </source>
</evidence>
<protein>
    <recommendedName>
        <fullName evidence="7">ABC-2 type transporter transmembrane domain-containing protein</fullName>
    </recommendedName>
</protein>
<dbReference type="EMBL" id="JJPL01000057">
    <property type="protein sequence ID" value="KKG66242.1"/>
    <property type="molecule type" value="Genomic_DNA"/>
</dbReference>
<dbReference type="GO" id="GO:0140359">
    <property type="term" value="F:ABC-type transporter activity"/>
    <property type="evidence" value="ECO:0007669"/>
    <property type="project" value="InterPro"/>
</dbReference>
<dbReference type="PATRIC" id="fig|2209.70.peg.2122"/>
<dbReference type="Proteomes" id="UP000034424">
    <property type="component" value="Unassembled WGS sequence"/>
</dbReference>
<gene>
    <name evidence="8" type="ORF">DU67_09630</name>
</gene>
<name>A0A0F8GLM8_METMZ</name>
<reference evidence="8 9" key="1">
    <citation type="journal article" date="2015" name="ISME J.">
        <title>Genomic and phenotypic differentiation among Methanosarcina mazei populations from Columbia River sediment.</title>
        <authorList>
            <person name="Youngblut N.D."/>
            <person name="Wirth J.S."/>
            <person name="Henriksen J.R."/>
            <person name="Smith M."/>
            <person name="Simon H."/>
            <person name="Metcalf W.W."/>
            <person name="Whitaker R.J."/>
        </authorList>
    </citation>
    <scope>NUCLEOTIDE SEQUENCE [LARGE SCALE GENOMIC DNA]</scope>
    <source>
        <strain evidence="8 9">3.F.T.2.1</strain>
    </source>
</reference>
<dbReference type="InterPro" id="IPR013525">
    <property type="entry name" value="ABC2_TM"/>
</dbReference>
<keyword evidence="2" id="KW-1003">Cell membrane</keyword>
<dbReference type="InterPro" id="IPR051449">
    <property type="entry name" value="ABC-2_transporter_component"/>
</dbReference>
<organism evidence="8 9">
    <name type="scientific">Methanosarcina mazei</name>
    <name type="common">Methanosarcina frisia</name>
    <dbReference type="NCBI Taxonomy" id="2209"/>
    <lineage>
        <taxon>Archaea</taxon>
        <taxon>Methanobacteriati</taxon>
        <taxon>Methanobacteriota</taxon>
        <taxon>Stenosarchaea group</taxon>
        <taxon>Methanomicrobia</taxon>
        <taxon>Methanosarcinales</taxon>
        <taxon>Methanosarcinaceae</taxon>
        <taxon>Methanosarcina</taxon>
    </lineage>
</organism>
<evidence type="ECO:0000313" key="8">
    <source>
        <dbReference type="EMBL" id="KKG66242.1"/>
    </source>
</evidence>
<sequence>MIILSSSGYLLKSITEEKENRVIEILLSSVTHQELLVGKTIGLGALGLLQMMIWVFVIIMGAISYIAIYVELSLLVLIFVYYLLGYLLYASIMAGIGIISGPLQSGQQISGIISLIAFLPLLLIQVLIASPNSEIAIFLSMFPLTSAVSMMSRVAVTSVPFYQIIMSVTILLISIYLGLILFSRMFRVELLMYGKKPDINELIRYFFTK</sequence>
<evidence type="ECO:0000256" key="1">
    <source>
        <dbReference type="ARBA" id="ARBA00004651"/>
    </source>
</evidence>
<feature type="transmembrane region" description="Helical" evidence="6">
    <location>
        <begin position="41"/>
        <end position="67"/>
    </location>
</feature>
<evidence type="ECO:0000256" key="3">
    <source>
        <dbReference type="ARBA" id="ARBA00022692"/>
    </source>
</evidence>
<dbReference type="AlphaFoldDB" id="A0A0F8GLM8"/>
<feature type="transmembrane region" description="Helical" evidence="6">
    <location>
        <begin position="161"/>
        <end position="182"/>
    </location>
</feature>
<evidence type="ECO:0000313" key="9">
    <source>
        <dbReference type="Proteomes" id="UP000034424"/>
    </source>
</evidence>
<evidence type="ECO:0000256" key="2">
    <source>
        <dbReference type="ARBA" id="ARBA00022475"/>
    </source>
</evidence>
<comment type="caution">
    <text evidence="8">The sequence shown here is derived from an EMBL/GenBank/DDBJ whole genome shotgun (WGS) entry which is preliminary data.</text>
</comment>
<proteinExistence type="predicted"/>
<feature type="transmembrane region" description="Helical" evidence="6">
    <location>
        <begin position="109"/>
        <end position="128"/>
    </location>
</feature>
<feature type="domain" description="ABC-2 type transporter transmembrane" evidence="7">
    <location>
        <begin position="2"/>
        <end position="182"/>
    </location>
</feature>
<keyword evidence="4 6" id="KW-1133">Transmembrane helix</keyword>
<evidence type="ECO:0000256" key="5">
    <source>
        <dbReference type="ARBA" id="ARBA00023136"/>
    </source>
</evidence>
<keyword evidence="5 6" id="KW-0472">Membrane</keyword>
<dbReference type="Pfam" id="PF12698">
    <property type="entry name" value="ABC2_membrane_3"/>
    <property type="match status" value="1"/>
</dbReference>